<dbReference type="Gene3D" id="3.40.50.1820">
    <property type="entry name" value="alpha/beta hydrolase"/>
    <property type="match status" value="1"/>
</dbReference>
<accession>A0A9N9JDF8</accession>
<dbReference type="Pfam" id="PF07859">
    <property type="entry name" value="Abhydrolase_3"/>
    <property type="match status" value="1"/>
</dbReference>
<dbReference type="InterPro" id="IPR029058">
    <property type="entry name" value="AB_hydrolase_fold"/>
</dbReference>
<dbReference type="InterPro" id="IPR013094">
    <property type="entry name" value="AB_hydrolase_3"/>
</dbReference>
<organism evidence="2 3">
    <name type="scientific">Acaulospora morrowiae</name>
    <dbReference type="NCBI Taxonomy" id="94023"/>
    <lineage>
        <taxon>Eukaryota</taxon>
        <taxon>Fungi</taxon>
        <taxon>Fungi incertae sedis</taxon>
        <taxon>Mucoromycota</taxon>
        <taxon>Glomeromycotina</taxon>
        <taxon>Glomeromycetes</taxon>
        <taxon>Diversisporales</taxon>
        <taxon>Acaulosporaceae</taxon>
        <taxon>Acaulospora</taxon>
    </lineage>
</organism>
<dbReference type="GO" id="GO:0004806">
    <property type="term" value="F:triacylglycerol lipase activity"/>
    <property type="evidence" value="ECO:0007669"/>
    <property type="project" value="TreeGrafter"/>
</dbReference>
<name>A0A9N9JDF8_9GLOM</name>
<keyword evidence="3" id="KW-1185">Reference proteome</keyword>
<comment type="caution">
    <text evidence="2">The sequence shown here is derived from an EMBL/GenBank/DDBJ whole genome shotgun (WGS) entry which is preliminary data.</text>
</comment>
<evidence type="ECO:0000313" key="3">
    <source>
        <dbReference type="Proteomes" id="UP000789342"/>
    </source>
</evidence>
<sequence length="246" mass="28080">GLVVNYIYVLSCLNILSNTHKTLINYYQHLNHLHDLATWILTALDAGFWTALTIRPKFLRDIMSLVFSLYYLIFADQADEKARRVCATITVEQLRVSWEKTQINPYLRAIIGLTLPRLKIRKKISIPRPQNNPHGTKPVVGYLYYAGPKENLESCDKLILSFPGGGFVSMPPPCHVECLTRWAAITQLPILSVDYGKAPEYPYPYAMEECFDVYQSLVESNGKVIGMRGWKDEDGNKREQIKIALV</sequence>
<proteinExistence type="predicted"/>
<dbReference type="SUPFAM" id="SSF53474">
    <property type="entry name" value="alpha/beta-Hydrolases"/>
    <property type="match status" value="1"/>
</dbReference>
<protein>
    <submittedName>
        <fullName evidence="2">609_t:CDS:1</fullName>
    </submittedName>
</protein>
<gene>
    <name evidence="2" type="ORF">AMORRO_LOCUS16879</name>
</gene>
<dbReference type="PANTHER" id="PTHR23025:SF3">
    <property type="entry name" value="HORMONE-SENSITIVE LIPASE"/>
    <property type="match status" value="1"/>
</dbReference>
<evidence type="ECO:0000259" key="1">
    <source>
        <dbReference type="Pfam" id="PF07859"/>
    </source>
</evidence>
<feature type="non-terminal residue" evidence="2">
    <location>
        <position position="1"/>
    </location>
</feature>
<dbReference type="PANTHER" id="PTHR23025">
    <property type="entry name" value="TRIACYLGLYCEROL LIPASE"/>
    <property type="match status" value="1"/>
</dbReference>
<reference evidence="2" key="1">
    <citation type="submission" date="2021-06" db="EMBL/GenBank/DDBJ databases">
        <authorList>
            <person name="Kallberg Y."/>
            <person name="Tangrot J."/>
            <person name="Rosling A."/>
        </authorList>
    </citation>
    <scope>NUCLEOTIDE SEQUENCE</scope>
    <source>
        <strain evidence="2">CL551</strain>
    </source>
</reference>
<dbReference type="GO" id="GO:0005829">
    <property type="term" value="C:cytosol"/>
    <property type="evidence" value="ECO:0007669"/>
    <property type="project" value="TreeGrafter"/>
</dbReference>
<feature type="domain" description="Alpha/beta hydrolase fold-3" evidence="1">
    <location>
        <begin position="160"/>
        <end position="230"/>
    </location>
</feature>
<dbReference type="EMBL" id="CAJVPV010049106">
    <property type="protein sequence ID" value="CAG8775525.1"/>
    <property type="molecule type" value="Genomic_DNA"/>
</dbReference>
<dbReference type="GO" id="GO:0004771">
    <property type="term" value="F:sterol ester esterase activity"/>
    <property type="evidence" value="ECO:0007669"/>
    <property type="project" value="TreeGrafter"/>
</dbReference>
<feature type="non-terminal residue" evidence="2">
    <location>
        <position position="246"/>
    </location>
</feature>
<evidence type="ECO:0000313" key="2">
    <source>
        <dbReference type="EMBL" id="CAG8775525.1"/>
    </source>
</evidence>
<dbReference type="Proteomes" id="UP000789342">
    <property type="component" value="Unassembled WGS sequence"/>
</dbReference>
<dbReference type="OrthoDB" id="5570009at2759"/>
<dbReference type="AlphaFoldDB" id="A0A9N9JDF8"/>
<dbReference type="GO" id="GO:0019433">
    <property type="term" value="P:triglyceride catabolic process"/>
    <property type="evidence" value="ECO:0007669"/>
    <property type="project" value="TreeGrafter"/>
</dbReference>